<accession>A0A250II13</accession>
<sequence>MPLTVAIAILLSGCATSAPRGGLLSGHGPRSSLSSSRQGIALAEATDGSGGPAGETRACGGQHTPPGWPDFSSSTNERLAPFLLCSSPAEFLALQQRVDMPRLVESLDDWSAVRLGAQGTPREDVSSLLNRKRTAFLLHAAERFGTLGAEVVALFIVDTAHDDDLREMLFLLAQDKRLARTLALLPSFRAALEHRGLKPTARVDRDFRWDDIGRGLAQAGGDALSSTSMSANAAAFDFTVIRGQLPAAYQEALAEAEKRRVEWHFSAGNVVVGSFDHLTFGVPLGFYGLMAGTGQGASSLARGEYEQATRELAPAVLLVGLYVGGKGARYLAETRSAAGVGTQLRSGLQAMAPQVRGLLEITRQLEAILGVDGLRELARDIRASREAGRFVAVGGVDAALALREARGDVARAQAMMSRARPGATGSSAVGKEAGTNDTARLSFKRAGAVERTGGMASLVDEGAGLTREVVETKLALVELEATGQRLPKDMAVLEKHRPSMDDPPSGAQGHPRWSEYVAYYEKRLGELQRGTATKAPLRWAAYEQMWGGFTRGLAFERFMVEVLEADARLPRAERRFLGAFHTPRIHRYVGVKKPSTGLRYADVLVIEEGELTGGQPRIETFSFKSRSLSMLDENALEAQMKADANEALGKYGGTLDIRRDSLQSLLRGESKVPVARVRLVYEGGVLKPKDIDAMDAAVDATTKKFPEVEVLFQ</sequence>
<dbReference type="AlphaFoldDB" id="A0A250II13"/>
<keyword evidence="3" id="KW-1185">Reference proteome</keyword>
<feature type="region of interest" description="Disordered" evidence="1">
    <location>
        <begin position="44"/>
        <end position="72"/>
    </location>
</feature>
<dbReference type="KEGG" id="mbd:MEBOL_004263"/>
<reference evidence="2 3" key="1">
    <citation type="submission" date="2017-06" db="EMBL/GenBank/DDBJ databases">
        <authorList>
            <person name="Kim H.J."/>
            <person name="Triplett B.A."/>
        </authorList>
    </citation>
    <scope>NUCLEOTIDE SEQUENCE [LARGE SCALE GENOMIC DNA]</scope>
    <source>
        <strain evidence="2 3">DSM 14713</strain>
    </source>
</reference>
<proteinExistence type="predicted"/>
<organism evidence="2 3">
    <name type="scientific">Melittangium boletus DSM 14713</name>
    <dbReference type="NCBI Taxonomy" id="1294270"/>
    <lineage>
        <taxon>Bacteria</taxon>
        <taxon>Pseudomonadati</taxon>
        <taxon>Myxococcota</taxon>
        <taxon>Myxococcia</taxon>
        <taxon>Myxococcales</taxon>
        <taxon>Cystobacterineae</taxon>
        <taxon>Archangiaceae</taxon>
        <taxon>Melittangium</taxon>
    </lineage>
</organism>
<evidence type="ECO:0000313" key="3">
    <source>
        <dbReference type="Proteomes" id="UP000217289"/>
    </source>
</evidence>
<name>A0A250II13_9BACT</name>
<protein>
    <submittedName>
        <fullName evidence="2">Uncharacterized protein</fullName>
    </submittedName>
</protein>
<dbReference type="EMBL" id="CP022163">
    <property type="protein sequence ID" value="ATB30801.1"/>
    <property type="molecule type" value="Genomic_DNA"/>
</dbReference>
<gene>
    <name evidence="2" type="ORF">MEBOL_004263</name>
</gene>
<evidence type="ECO:0000256" key="1">
    <source>
        <dbReference type="SAM" id="MobiDB-lite"/>
    </source>
</evidence>
<evidence type="ECO:0000313" key="2">
    <source>
        <dbReference type="EMBL" id="ATB30801.1"/>
    </source>
</evidence>
<dbReference type="RefSeq" id="WP_095979213.1">
    <property type="nucleotide sequence ID" value="NZ_CP022163.1"/>
</dbReference>
<dbReference type="Proteomes" id="UP000217289">
    <property type="component" value="Chromosome"/>
</dbReference>